<name>A0AAW1DLY8_9HEMI</name>
<accession>A0AAW1DLY8</accession>
<sequence length="128" mass="13044">MEGTFGGIFPAMVNEAADDTAEATAVTGYEYIEGGFSDGAIADIIGVVIAGVTKDVATDFDEGTVGGTTGGVGTTPDGVLEAVIGSTVSMGKVLVAKGAGLVTQMHLYTIRLVTPLQFQGWPTRRSMP</sequence>
<dbReference type="AlphaFoldDB" id="A0AAW1DLY8"/>
<reference evidence="2 3" key="1">
    <citation type="submission" date="2022-12" db="EMBL/GenBank/DDBJ databases">
        <title>Chromosome-level genome assembly of true bugs.</title>
        <authorList>
            <person name="Ma L."/>
            <person name="Li H."/>
        </authorList>
    </citation>
    <scope>NUCLEOTIDE SEQUENCE [LARGE SCALE GENOMIC DNA]</scope>
    <source>
        <strain evidence="2">Lab_2022b</strain>
    </source>
</reference>
<gene>
    <name evidence="1" type="ORF">O3M35_001815</name>
    <name evidence="2" type="ORF">O3M35_005896</name>
</gene>
<organism evidence="2 3">
    <name type="scientific">Rhynocoris fuscipes</name>
    <dbReference type="NCBI Taxonomy" id="488301"/>
    <lineage>
        <taxon>Eukaryota</taxon>
        <taxon>Metazoa</taxon>
        <taxon>Ecdysozoa</taxon>
        <taxon>Arthropoda</taxon>
        <taxon>Hexapoda</taxon>
        <taxon>Insecta</taxon>
        <taxon>Pterygota</taxon>
        <taxon>Neoptera</taxon>
        <taxon>Paraneoptera</taxon>
        <taxon>Hemiptera</taxon>
        <taxon>Heteroptera</taxon>
        <taxon>Panheteroptera</taxon>
        <taxon>Cimicomorpha</taxon>
        <taxon>Reduviidae</taxon>
        <taxon>Harpactorinae</taxon>
        <taxon>Harpactorini</taxon>
        <taxon>Rhynocoris</taxon>
    </lineage>
</organism>
<dbReference type="EMBL" id="JAPXFL010000010">
    <property type="protein sequence ID" value="KAK9500576.1"/>
    <property type="molecule type" value="Genomic_DNA"/>
</dbReference>
<evidence type="ECO:0000313" key="3">
    <source>
        <dbReference type="Proteomes" id="UP001461498"/>
    </source>
</evidence>
<proteinExistence type="predicted"/>
<dbReference type="Proteomes" id="UP001461498">
    <property type="component" value="Unassembled WGS sequence"/>
</dbReference>
<comment type="caution">
    <text evidence="2">The sequence shown here is derived from an EMBL/GenBank/DDBJ whole genome shotgun (WGS) entry which is preliminary data.</text>
</comment>
<keyword evidence="3" id="KW-1185">Reference proteome</keyword>
<dbReference type="EMBL" id="JAPXFL010000002">
    <property type="protein sequence ID" value="KAK9511322.1"/>
    <property type="molecule type" value="Genomic_DNA"/>
</dbReference>
<protein>
    <submittedName>
        <fullName evidence="2">Uncharacterized protein</fullName>
    </submittedName>
</protein>
<evidence type="ECO:0000313" key="1">
    <source>
        <dbReference type="EMBL" id="KAK9500576.1"/>
    </source>
</evidence>
<evidence type="ECO:0000313" key="2">
    <source>
        <dbReference type="EMBL" id="KAK9511322.1"/>
    </source>
</evidence>